<keyword evidence="4 10" id="KW-0812">Transmembrane</keyword>
<dbReference type="SUPFAM" id="SSF103491">
    <property type="entry name" value="Preprotein translocase SecY subunit"/>
    <property type="match status" value="1"/>
</dbReference>
<dbReference type="Pfam" id="PF00344">
    <property type="entry name" value="SecY"/>
    <property type="match status" value="1"/>
</dbReference>
<feature type="transmembrane region" description="Helical" evidence="10">
    <location>
        <begin position="266"/>
        <end position="287"/>
    </location>
</feature>
<evidence type="ECO:0000256" key="12">
    <source>
        <dbReference type="RuleBase" id="RU003484"/>
    </source>
</evidence>
<evidence type="ECO:0000256" key="3">
    <source>
        <dbReference type="ARBA" id="ARBA00022448"/>
    </source>
</evidence>
<keyword evidence="8 10" id="KW-0472">Membrane</keyword>
<dbReference type="GO" id="GO:0031676">
    <property type="term" value="C:plasma membrane-derived thylakoid membrane"/>
    <property type="evidence" value="ECO:0007669"/>
    <property type="project" value="UniProtKB-SubCell"/>
</dbReference>
<comment type="similarity">
    <text evidence="2 10 13">Belongs to the SecY/SEC61-alpha family.</text>
</comment>
<evidence type="ECO:0000313" key="14">
    <source>
        <dbReference type="EMBL" id="MYG38795.1"/>
    </source>
</evidence>
<name>A0A6B1FAL9_9SYNE</name>
<dbReference type="AlphaFoldDB" id="A0A6B1FAL9"/>
<dbReference type="NCBIfam" id="TIGR00967">
    <property type="entry name" value="3a0501s007"/>
    <property type="match status" value="1"/>
</dbReference>
<protein>
    <recommendedName>
        <fullName evidence="9 10">Protein translocase subunit SecY</fullName>
    </recommendedName>
</protein>
<comment type="subunit">
    <text evidence="10">Component of the Sec protein translocase complex. Heterotrimer consisting of SecY, SecE and SecG subunits. The heterotrimers can form oligomers, although 1 heterotrimer is thought to be able to translocate proteins. Interacts with the ribosome. Interacts with SecDF, and other proteins may be involved. Interacts with SecA.</text>
</comment>
<comment type="function">
    <text evidence="10 11">The central subunit of the protein translocation channel SecYEG. Consists of two halves formed by TMs 1-5 and 6-10. These two domains form a lateral gate at the front which open onto the bilayer between TMs 2 and 7, and are clamped together by SecE at the back. The channel is closed by both a pore ring composed of hydrophobic SecY resides and a short helix (helix 2A) on the extracellular side of the membrane which forms a plug. The plug probably moves laterally to allow the channel to open. The ring and the pore may move independently.</text>
</comment>
<dbReference type="InterPro" id="IPR026593">
    <property type="entry name" value="SecY"/>
</dbReference>
<dbReference type="PROSITE" id="PS00755">
    <property type="entry name" value="SECY_1"/>
    <property type="match status" value="1"/>
</dbReference>
<comment type="caution">
    <text evidence="14">The sequence shown here is derived from an EMBL/GenBank/DDBJ whole genome shotgun (WGS) entry which is preliminary data.</text>
</comment>
<reference evidence="14" key="1">
    <citation type="submission" date="2019-09" db="EMBL/GenBank/DDBJ databases">
        <title>Characterisation of the sponge microbiome using genome-centric metagenomics.</title>
        <authorList>
            <person name="Engelberts J.P."/>
            <person name="Robbins S.J."/>
            <person name="De Goeij J.M."/>
            <person name="Aranda M."/>
            <person name="Bell S.C."/>
            <person name="Webster N.S."/>
        </authorList>
    </citation>
    <scope>NUCLEOTIDE SEQUENCE</scope>
    <source>
        <strain evidence="14">SB0676_bin_10</strain>
    </source>
</reference>
<feature type="transmembrane region" description="Helical" evidence="10">
    <location>
        <begin position="66"/>
        <end position="87"/>
    </location>
</feature>
<dbReference type="InterPro" id="IPR002208">
    <property type="entry name" value="SecY/SEC61-alpha"/>
</dbReference>
<dbReference type="EMBL" id="VYDO01000238">
    <property type="protein sequence ID" value="MYG38795.1"/>
    <property type="molecule type" value="Genomic_DNA"/>
</dbReference>
<keyword evidence="10" id="KW-0793">Thylakoid</keyword>
<evidence type="ECO:0000256" key="13">
    <source>
        <dbReference type="RuleBase" id="RU004349"/>
    </source>
</evidence>
<dbReference type="GO" id="GO:0065002">
    <property type="term" value="P:intracellular protein transmembrane transport"/>
    <property type="evidence" value="ECO:0007669"/>
    <property type="project" value="UniProtKB-UniRule"/>
</dbReference>
<evidence type="ECO:0000256" key="8">
    <source>
        <dbReference type="ARBA" id="ARBA00023136"/>
    </source>
</evidence>
<evidence type="ECO:0000256" key="4">
    <source>
        <dbReference type="ARBA" id="ARBA00022692"/>
    </source>
</evidence>
<dbReference type="Gene3D" id="1.10.3370.10">
    <property type="entry name" value="SecY subunit domain"/>
    <property type="match status" value="1"/>
</dbReference>
<dbReference type="GO" id="GO:0043952">
    <property type="term" value="P:protein transport by the Sec complex"/>
    <property type="evidence" value="ECO:0007669"/>
    <property type="project" value="UniProtKB-UniRule"/>
</dbReference>
<feature type="transmembrane region" description="Helical" evidence="10">
    <location>
        <begin position="28"/>
        <end position="46"/>
    </location>
</feature>
<dbReference type="GO" id="GO:0006605">
    <property type="term" value="P:protein targeting"/>
    <property type="evidence" value="ECO:0007669"/>
    <property type="project" value="UniProtKB-UniRule"/>
</dbReference>
<feature type="transmembrane region" description="Helical" evidence="10">
    <location>
        <begin position="403"/>
        <end position="421"/>
    </location>
</feature>
<dbReference type="InterPro" id="IPR030659">
    <property type="entry name" value="SecY_CS"/>
</dbReference>
<evidence type="ECO:0000256" key="10">
    <source>
        <dbReference type="HAMAP-Rule" id="MF_01465"/>
    </source>
</evidence>
<feature type="transmembrane region" description="Helical" evidence="10">
    <location>
        <begin position="151"/>
        <end position="172"/>
    </location>
</feature>
<evidence type="ECO:0000256" key="5">
    <source>
        <dbReference type="ARBA" id="ARBA00022927"/>
    </source>
</evidence>
<feature type="transmembrane region" description="Helical" evidence="10">
    <location>
        <begin position="213"/>
        <end position="233"/>
    </location>
</feature>
<evidence type="ECO:0000256" key="2">
    <source>
        <dbReference type="ARBA" id="ARBA00005751"/>
    </source>
</evidence>
<dbReference type="PIRSF" id="PIRSF004557">
    <property type="entry name" value="SecY"/>
    <property type="match status" value="1"/>
</dbReference>
<feature type="transmembrane region" description="Helical" evidence="10">
    <location>
        <begin position="378"/>
        <end position="397"/>
    </location>
</feature>
<dbReference type="InterPro" id="IPR023201">
    <property type="entry name" value="SecY_dom_sf"/>
</dbReference>
<evidence type="ECO:0000256" key="1">
    <source>
        <dbReference type="ARBA" id="ARBA00004141"/>
    </source>
</evidence>
<feature type="transmembrane region" description="Helical" evidence="10">
    <location>
        <begin position="184"/>
        <end position="201"/>
    </location>
</feature>
<evidence type="ECO:0000256" key="11">
    <source>
        <dbReference type="RuleBase" id="RU000537"/>
    </source>
</evidence>
<keyword evidence="6 10" id="KW-1133">Transmembrane helix</keyword>
<keyword evidence="10" id="KW-0997">Cell inner membrane</keyword>
<dbReference type="PRINTS" id="PR00303">
    <property type="entry name" value="SECYTRNLCASE"/>
</dbReference>
<organism evidence="14">
    <name type="scientific">Synechococcus sp. SB0676_bin_10</name>
    <dbReference type="NCBI Taxonomy" id="2604869"/>
    <lineage>
        <taxon>Bacteria</taxon>
        <taxon>Bacillati</taxon>
        <taxon>Cyanobacteriota</taxon>
        <taxon>Cyanophyceae</taxon>
        <taxon>Synechococcales</taxon>
        <taxon>Synechococcaceae</taxon>
        <taxon>Synechococcus</taxon>
    </lineage>
</organism>
<comment type="subcellular location">
    <subcellularLocation>
        <location evidence="10">Cell inner membrane</location>
        <topology evidence="10">Multi-pass membrane protein</topology>
    </subcellularLocation>
    <subcellularLocation>
        <location evidence="10">Cellular thylakoid membrane</location>
        <topology evidence="10">Multi-pass membrane protein</topology>
    </subcellularLocation>
    <subcellularLocation>
        <location evidence="1 12">Membrane</location>
        <topology evidence="1 12">Multi-pass membrane protein</topology>
    </subcellularLocation>
</comment>
<gene>
    <name evidence="10 14" type="primary">secY</name>
    <name evidence="14" type="ORF">F4162_07495</name>
</gene>
<dbReference type="PANTHER" id="PTHR10906">
    <property type="entry name" value="SECY/SEC61-ALPHA FAMILY MEMBER"/>
    <property type="match status" value="1"/>
</dbReference>
<feature type="transmembrane region" description="Helical" evidence="10">
    <location>
        <begin position="124"/>
        <end position="145"/>
    </location>
</feature>
<evidence type="ECO:0000256" key="7">
    <source>
        <dbReference type="ARBA" id="ARBA00023010"/>
    </source>
</evidence>
<evidence type="ECO:0000256" key="9">
    <source>
        <dbReference type="ARBA" id="ARBA00039733"/>
    </source>
</evidence>
<keyword evidence="10" id="KW-1003">Cell membrane</keyword>
<accession>A0A6B1FAL9</accession>
<dbReference type="PROSITE" id="PS00756">
    <property type="entry name" value="SECY_2"/>
    <property type="match status" value="1"/>
</dbReference>
<keyword evidence="7 10" id="KW-0811">Translocation</keyword>
<sequence>MTLSQGRAPTTGETITQIVTAPDLRRRVLITLGLLLLIRVGAYIWIPGLDVSQLQNQLSGGQLIGLLSIFTGGAPGGVFSLGILPFINASIIMQLLTAALPSLETLQKDEGEAGRRKLAQITRYVALGWGSLQAVIFSLYLRGFANGELEGALFVVSTSLALTTGAMVVMWISEIITEKGIGNGASLVIFVNITASLPNTLQNIIREAQTGKIFPIVVTVLVALSMVVAIVAVQEGSRRIPIVSARRQIGFVAALPERQSYLPLKLISGGVMPIIFASAMLFLPATLANFMNNAALVNLATWLSPTYTVPGPGLGWTTGWVYGLTYFFLIFGFSFFYASLVVNPTDMALNLKRQGVAIPGIRPGSATAEYLSGVINRLTLIGGSFLGLIAIIPNVVYSLTGTGVLQGLGATSLLILVGVAIETAKQLQTNVISQRYEGMVRQ</sequence>
<proteinExistence type="inferred from homology"/>
<dbReference type="HAMAP" id="MF_01465">
    <property type="entry name" value="SecY"/>
    <property type="match status" value="1"/>
</dbReference>
<keyword evidence="5 10" id="KW-0653">Protein transport</keyword>
<keyword evidence="3 10" id="KW-0813">Transport</keyword>
<dbReference type="FunFam" id="1.10.3370.10:FF:000001">
    <property type="entry name" value="Preprotein translocase subunit SecY"/>
    <property type="match status" value="1"/>
</dbReference>
<evidence type="ECO:0000256" key="6">
    <source>
        <dbReference type="ARBA" id="ARBA00022989"/>
    </source>
</evidence>
<feature type="transmembrane region" description="Helical" evidence="10">
    <location>
        <begin position="320"/>
        <end position="342"/>
    </location>
</feature>